<gene>
    <name evidence="5" type="ORF">EJB05_02158</name>
</gene>
<evidence type="ECO:0000259" key="3">
    <source>
        <dbReference type="Pfam" id="PF23559"/>
    </source>
</evidence>
<dbReference type="GO" id="GO:0002758">
    <property type="term" value="P:innate immune response-activating signaling pathway"/>
    <property type="evidence" value="ECO:0007669"/>
    <property type="project" value="UniProtKB-ARBA"/>
</dbReference>
<dbReference type="InterPro" id="IPR055414">
    <property type="entry name" value="LRR_R13L4/SHOC2-like"/>
</dbReference>
<evidence type="ECO:0000259" key="4">
    <source>
        <dbReference type="Pfam" id="PF23598"/>
    </source>
</evidence>
<sequence length="621" mass="71063">MQTVAKVCSSASTTGQYIHRMQPLSPEDSKELFVSRTFGNRDCPDELQAVMCNIIQRCGGMPLAIITIASLLAGYTSPGSKDKWETIYKSIGSQMESNPTLEGIRNIVTLSYNHLTYELKACMMYLSLFPEDYEIDKYRLLCRWIAEGLVQEKHGLTLMQVAESYFDELVSRNMIGLRARVTYYWKMESCWVHDLLLEVLVCKALESNFVSLQGATYAGMSYDRIRRLCIHGGEDMGPQTVEQLKKKTMNCGVEGMDVEHIRSFTMFQHKGQNLLNNLDKFTLLRVLDLEGSEELTNHHMRYICRLYLLKFLSLKDTNVSMVPSEIGKLEHLQTFDIRGTPVWGLPQAVTKLHKLERLQVGDNGCDSHYMWRLPRELKKMKAMRELGFTILGDDVDVAIELGELEQLQELAVYIDTKNIDVNARQEVTKSLCKLYSLQRLIIGEASKDVESLKFLHDLYMPPQLLRFLMFDGSTGGLPAWVSSLTYLDQFNMARGGLVGDELFDTLCELPSLKTIGIEEMCYVDTELVARAKHRFPELKFLRVASHTATPQIILFEEGTMPKLETLLFNFADYDKKIIGIENLTNLKEIQLWGNKNNRTLGAALEKLKFLTNITDDFRFIW</sequence>
<feature type="domain" description="Disease resistance protein winged helix" evidence="3">
    <location>
        <begin position="128"/>
        <end position="198"/>
    </location>
</feature>
<proteinExistence type="predicted"/>
<organism evidence="5 6">
    <name type="scientific">Eragrostis curvula</name>
    <name type="common">weeping love grass</name>
    <dbReference type="NCBI Taxonomy" id="38414"/>
    <lineage>
        <taxon>Eukaryota</taxon>
        <taxon>Viridiplantae</taxon>
        <taxon>Streptophyta</taxon>
        <taxon>Embryophyta</taxon>
        <taxon>Tracheophyta</taxon>
        <taxon>Spermatophyta</taxon>
        <taxon>Magnoliopsida</taxon>
        <taxon>Liliopsida</taxon>
        <taxon>Poales</taxon>
        <taxon>Poaceae</taxon>
        <taxon>PACMAD clade</taxon>
        <taxon>Chloridoideae</taxon>
        <taxon>Eragrostideae</taxon>
        <taxon>Eragrostidinae</taxon>
        <taxon>Eragrostis</taxon>
    </lineage>
</organism>
<dbReference type="InterPro" id="IPR032675">
    <property type="entry name" value="LRR_dom_sf"/>
</dbReference>
<dbReference type="SUPFAM" id="SSF52540">
    <property type="entry name" value="P-loop containing nucleoside triphosphate hydrolases"/>
    <property type="match status" value="1"/>
</dbReference>
<keyword evidence="1" id="KW-0677">Repeat</keyword>
<dbReference type="FunFam" id="1.10.10.10:FF:000322">
    <property type="entry name" value="Probable disease resistance protein At1g63360"/>
    <property type="match status" value="1"/>
</dbReference>
<dbReference type="SUPFAM" id="SSF52058">
    <property type="entry name" value="L domain-like"/>
    <property type="match status" value="1"/>
</dbReference>
<dbReference type="OrthoDB" id="687344at2759"/>
<dbReference type="GO" id="GO:0009626">
    <property type="term" value="P:plant-type hypersensitive response"/>
    <property type="evidence" value="ECO:0007669"/>
    <property type="project" value="UniProtKB-ARBA"/>
</dbReference>
<dbReference type="InterPro" id="IPR036388">
    <property type="entry name" value="WH-like_DNA-bd_sf"/>
</dbReference>
<evidence type="ECO:0000313" key="6">
    <source>
        <dbReference type="Proteomes" id="UP000324897"/>
    </source>
</evidence>
<name>A0A5J9WRE3_9POAL</name>
<dbReference type="InterPro" id="IPR027417">
    <property type="entry name" value="P-loop_NTPase"/>
</dbReference>
<dbReference type="GO" id="GO:0043531">
    <property type="term" value="F:ADP binding"/>
    <property type="evidence" value="ECO:0007669"/>
    <property type="project" value="InterPro"/>
</dbReference>
<dbReference type="PANTHER" id="PTHR23155">
    <property type="entry name" value="DISEASE RESISTANCE PROTEIN RP"/>
    <property type="match status" value="1"/>
</dbReference>
<feature type="non-terminal residue" evidence="5">
    <location>
        <position position="1"/>
    </location>
</feature>
<dbReference type="PANTHER" id="PTHR23155:SF1005">
    <property type="entry name" value="OS07G0197300 PROTEIN"/>
    <property type="match status" value="1"/>
</dbReference>
<dbReference type="InterPro" id="IPR058922">
    <property type="entry name" value="WHD_DRP"/>
</dbReference>
<dbReference type="Gene3D" id="1.10.8.430">
    <property type="entry name" value="Helical domain of apoptotic protease-activating factors"/>
    <property type="match status" value="1"/>
</dbReference>
<accession>A0A5J9WRE3</accession>
<dbReference type="InterPro" id="IPR044974">
    <property type="entry name" value="Disease_R_plants"/>
</dbReference>
<dbReference type="Pfam" id="PF23598">
    <property type="entry name" value="LRR_14"/>
    <property type="match status" value="1"/>
</dbReference>
<dbReference type="Gramene" id="TVU50769">
    <property type="protein sequence ID" value="TVU50769"/>
    <property type="gene ID" value="EJB05_02158"/>
</dbReference>
<feature type="domain" description="Disease resistance R13L4/SHOC-2-like LRR" evidence="4">
    <location>
        <begin position="260"/>
        <end position="599"/>
    </location>
</feature>
<dbReference type="GO" id="GO:0042742">
    <property type="term" value="P:defense response to bacterium"/>
    <property type="evidence" value="ECO:0007669"/>
    <property type="project" value="UniProtKB-ARBA"/>
</dbReference>
<evidence type="ECO:0000313" key="5">
    <source>
        <dbReference type="EMBL" id="TVU50769.1"/>
    </source>
</evidence>
<dbReference type="EMBL" id="RWGY01000002">
    <property type="protein sequence ID" value="TVU50769.1"/>
    <property type="molecule type" value="Genomic_DNA"/>
</dbReference>
<dbReference type="AlphaFoldDB" id="A0A5J9WRE3"/>
<dbReference type="Gene3D" id="3.80.10.10">
    <property type="entry name" value="Ribonuclease Inhibitor"/>
    <property type="match status" value="1"/>
</dbReference>
<dbReference type="Pfam" id="PF23559">
    <property type="entry name" value="WHD_DRP"/>
    <property type="match status" value="1"/>
</dbReference>
<reference evidence="5 6" key="1">
    <citation type="journal article" date="2019" name="Sci. Rep.">
        <title>A high-quality genome of Eragrostis curvula grass provides insights into Poaceae evolution and supports new strategies to enhance forage quality.</title>
        <authorList>
            <person name="Carballo J."/>
            <person name="Santos B.A.C.M."/>
            <person name="Zappacosta D."/>
            <person name="Garbus I."/>
            <person name="Selva J.P."/>
            <person name="Gallo C.A."/>
            <person name="Diaz A."/>
            <person name="Albertini E."/>
            <person name="Caccamo M."/>
            <person name="Echenique V."/>
        </authorList>
    </citation>
    <scope>NUCLEOTIDE SEQUENCE [LARGE SCALE GENOMIC DNA]</scope>
    <source>
        <strain evidence="6">cv. Victoria</strain>
        <tissue evidence="5">Leaf</tissue>
    </source>
</reference>
<protein>
    <submittedName>
        <fullName evidence="5">Uncharacterized protein</fullName>
    </submittedName>
</protein>
<dbReference type="Proteomes" id="UP000324897">
    <property type="component" value="Chromosome 6"/>
</dbReference>
<dbReference type="Gene3D" id="1.10.10.10">
    <property type="entry name" value="Winged helix-like DNA-binding domain superfamily/Winged helix DNA-binding domain"/>
    <property type="match status" value="1"/>
</dbReference>
<keyword evidence="6" id="KW-1185">Reference proteome</keyword>
<keyword evidence="2" id="KW-0611">Plant defense</keyword>
<dbReference type="InterPro" id="IPR042197">
    <property type="entry name" value="Apaf_helical"/>
</dbReference>
<evidence type="ECO:0000256" key="1">
    <source>
        <dbReference type="ARBA" id="ARBA00022737"/>
    </source>
</evidence>
<comment type="caution">
    <text evidence="5">The sequence shown here is derived from an EMBL/GenBank/DDBJ whole genome shotgun (WGS) entry which is preliminary data.</text>
</comment>
<evidence type="ECO:0000256" key="2">
    <source>
        <dbReference type="ARBA" id="ARBA00022821"/>
    </source>
</evidence>